<evidence type="ECO:0000313" key="2">
    <source>
        <dbReference type="Proteomes" id="UP000887574"/>
    </source>
</evidence>
<evidence type="ECO:0000313" key="3">
    <source>
        <dbReference type="WBParaSite" id="jg12046"/>
    </source>
</evidence>
<protein>
    <submittedName>
        <fullName evidence="3">Uncharacterized protein</fullName>
    </submittedName>
</protein>
<dbReference type="WBParaSite" id="jg12046">
    <property type="protein sequence ID" value="jg12046"/>
    <property type="gene ID" value="jg12046"/>
</dbReference>
<feature type="region of interest" description="Disordered" evidence="1">
    <location>
        <begin position="46"/>
        <end position="119"/>
    </location>
</feature>
<dbReference type="Proteomes" id="UP000887574">
    <property type="component" value="Unplaced"/>
</dbReference>
<name>A0A915CTG3_9BILA</name>
<reference evidence="3" key="1">
    <citation type="submission" date="2022-11" db="UniProtKB">
        <authorList>
            <consortium name="WormBaseParasite"/>
        </authorList>
    </citation>
    <scope>IDENTIFICATION</scope>
</reference>
<accession>A0A915CTG3</accession>
<evidence type="ECO:0000256" key="1">
    <source>
        <dbReference type="SAM" id="MobiDB-lite"/>
    </source>
</evidence>
<organism evidence="2 3">
    <name type="scientific">Ditylenchus dipsaci</name>
    <dbReference type="NCBI Taxonomy" id="166011"/>
    <lineage>
        <taxon>Eukaryota</taxon>
        <taxon>Metazoa</taxon>
        <taxon>Ecdysozoa</taxon>
        <taxon>Nematoda</taxon>
        <taxon>Chromadorea</taxon>
        <taxon>Rhabditida</taxon>
        <taxon>Tylenchina</taxon>
        <taxon>Tylenchomorpha</taxon>
        <taxon>Sphaerularioidea</taxon>
        <taxon>Anguinidae</taxon>
        <taxon>Anguininae</taxon>
        <taxon>Ditylenchus</taxon>
    </lineage>
</organism>
<feature type="compositionally biased region" description="Basic and acidic residues" evidence="1">
    <location>
        <begin position="71"/>
        <end position="94"/>
    </location>
</feature>
<sequence>MPMCGWVLPCAHFGDRPQGTVEDVAKERRRAQFRAGSAKYRKTLAAEGGEKYKKHNKQAAKRNMASSYKKKSGENNQRIEREERVKAFEERIQRGEPGTSHLSPDTSENEFSDEDAQEK</sequence>
<feature type="compositionally biased region" description="Acidic residues" evidence="1">
    <location>
        <begin position="107"/>
        <end position="119"/>
    </location>
</feature>
<proteinExistence type="predicted"/>
<dbReference type="AlphaFoldDB" id="A0A915CTG3"/>
<keyword evidence="2" id="KW-1185">Reference proteome</keyword>